<proteinExistence type="predicted"/>
<reference evidence="3 4" key="1">
    <citation type="submission" date="2014-12" db="EMBL/GenBank/DDBJ databases">
        <title>Draft genome sequences of 10 type strains of Lactococcus.</title>
        <authorList>
            <person name="Sun Z."/>
            <person name="Zhong Z."/>
            <person name="Liu W."/>
            <person name="Zhang W."/>
            <person name="Zhang H."/>
        </authorList>
    </citation>
    <scope>NUCLEOTIDE SEQUENCE [LARGE SCALE GENOMIC DNA]</scope>
    <source>
        <strain evidence="3 4">DSM 6634</strain>
    </source>
</reference>
<evidence type="ECO:0000313" key="4">
    <source>
        <dbReference type="Proteomes" id="UP000218282"/>
    </source>
</evidence>
<dbReference type="AlphaFoldDB" id="A0A2A5RUZ5"/>
<evidence type="ECO:0000256" key="1">
    <source>
        <dbReference type="ARBA" id="ARBA00022729"/>
    </source>
</evidence>
<dbReference type="Pfam" id="PF00497">
    <property type="entry name" value="SBP_bac_3"/>
    <property type="match status" value="1"/>
</dbReference>
<dbReference type="PANTHER" id="PTHR35936:SF17">
    <property type="entry name" value="ARGININE-BINDING EXTRACELLULAR PROTEIN ARTP"/>
    <property type="match status" value="1"/>
</dbReference>
<dbReference type="InterPro" id="IPR001638">
    <property type="entry name" value="Solute-binding_3/MltF_N"/>
</dbReference>
<organism evidence="3 4">
    <name type="scientific">Pseudolactococcus piscium</name>
    <dbReference type="NCBI Taxonomy" id="1364"/>
    <lineage>
        <taxon>Bacteria</taxon>
        <taxon>Bacillati</taxon>
        <taxon>Bacillota</taxon>
        <taxon>Bacilli</taxon>
        <taxon>Lactobacillales</taxon>
        <taxon>Streptococcaceae</taxon>
        <taxon>Pseudolactococcus</taxon>
    </lineage>
</organism>
<sequence length="280" mass="30011">MKNKYTSLEVEKMTLKKLGLTLMALTLLVTLAACGTSSKNGLSKIKDKGTLTVAVSPDYAPFEFQMLKDGKNVVVGSDIDLANEIGKALGVKVKIQAMDFNNVLASVTSGKADIAISGISADAERKKAYDFSDSYYSAQNVIVVKKSNQDKLKTLAEFKGQKVAAQKGSVQEKVATEQIKDASLVALIKTGQAINELKNGTVEGVVLEGPIAQSYVSANSDLMISDIKLDSSDTDSYCVAMPKKSDALKKEIDQVIKKLKATDAVNKSVKKNFELAQTAK</sequence>
<evidence type="ECO:0000313" key="3">
    <source>
        <dbReference type="EMBL" id="PCS05033.1"/>
    </source>
</evidence>
<dbReference type="EMBL" id="JXJW01000023">
    <property type="protein sequence ID" value="PCS05033.1"/>
    <property type="molecule type" value="Genomic_DNA"/>
</dbReference>
<dbReference type="PROSITE" id="PS51257">
    <property type="entry name" value="PROKAR_LIPOPROTEIN"/>
    <property type="match status" value="1"/>
</dbReference>
<dbReference type="PANTHER" id="PTHR35936">
    <property type="entry name" value="MEMBRANE-BOUND LYTIC MUREIN TRANSGLYCOSYLASE F"/>
    <property type="match status" value="1"/>
</dbReference>
<protein>
    <submittedName>
        <fullName evidence="3">Amino acid ABC transporter substrate-binding protein</fullName>
    </submittedName>
</protein>
<evidence type="ECO:0000259" key="2">
    <source>
        <dbReference type="SMART" id="SM00062"/>
    </source>
</evidence>
<gene>
    <name evidence="3" type="ORF">RU86_GL001302</name>
</gene>
<keyword evidence="4" id="KW-1185">Reference proteome</keyword>
<name>A0A2A5RUZ5_9LACT</name>
<keyword evidence="1" id="KW-0732">Signal</keyword>
<feature type="domain" description="Solute-binding protein family 3/N-terminal" evidence="2">
    <location>
        <begin position="50"/>
        <end position="276"/>
    </location>
</feature>
<dbReference type="Proteomes" id="UP000218282">
    <property type="component" value="Unassembled WGS sequence"/>
</dbReference>
<dbReference type="SMART" id="SM00062">
    <property type="entry name" value="PBPb"/>
    <property type="match status" value="1"/>
</dbReference>
<accession>A0A2A5RUZ5</accession>
<dbReference type="Gene3D" id="3.40.190.10">
    <property type="entry name" value="Periplasmic binding protein-like II"/>
    <property type="match status" value="2"/>
</dbReference>
<comment type="caution">
    <text evidence="3">The sequence shown here is derived from an EMBL/GenBank/DDBJ whole genome shotgun (WGS) entry which is preliminary data.</text>
</comment>
<dbReference type="SUPFAM" id="SSF53850">
    <property type="entry name" value="Periplasmic binding protein-like II"/>
    <property type="match status" value="1"/>
</dbReference>